<dbReference type="PANTHER" id="PTHR33104">
    <property type="entry name" value="SI:DKEY-29D5.2"/>
    <property type="match status" value="1"/>
</dbReference>
<evidence type="ECO:0000313" key="2">
    <source>
        <dbReference type="Proteomes" id="UP000076858"/>
    </source>
</evidence>
<sequence length="101" mass="11350">MKCKACGVKPLACHCDGNMKCYRSESAQRSFCLTQKMKSFLSRFHGKAHAWSCQVLWFGHFRKGAAVTVGEEMEQGFSKISRYNASTKPMTSSSKGFKIKL</sequence>
<proteinExistence type="predicted"/>
<gene>
    <name evidence="1" type="ORF">APZ42_026219</name>
</gene>
<protein>
    <submittedName>
        <fullName evidence="1">Uncharacterized protein</fullName>
    </submittedName>
</protein>
<dbReference type="Proteomes" id="UP000076858">
    <property type="component" value="Unassembled WGS sequence"/>
</dbReference>
<keyword evidence="2" id="KW-1185">Reference proteome</keyword>
<dbReference type="InterPro" id="IPR040521">
    <property type="entry name" value="KDZ"/>
</dbReference>
<reference evidence="1 2" key="1">
    <citation type="submission" date="2016-03" db="EMBL/GenBank/DDBJ databases">
        <title>EvidentialGene: Evidence-directed Construction of Genes on Genomes.</title>
        <authorList>
            <person name="Gilbert D.G."/>
            <person name="Choi J.-H."/>
            <person name="Mockaitis K."/>
            <person name="Colbourne J."/>
            <person name="Pfrender M."/>
        </authorList>
    </citation>
    <scope>NUCLEOTIDE SEQUENCE [LARGE SCALE GENOMIC DNA]</scope>
    <source>
        <strain evidence="1 2">Xinb3</strain>
        <tissue evidence="1">Complete organism</tissue>
    </source>
</reference>
<comment type="caution">
    <text evidence="1">The sequence shown here is derived from an EMBL/GenBank/DDBJ whole genome shotgun (WGS) entry which is preliminary data.</text>
</comment>
<dbReference type="AlphaFoldDB" id="A0A164SEQ6"/>
<dbReference type="STRING" id="35525.A0A164SEQ6"/>
<dbReference type="EMBL" id="LRGB01002060">
    <property type="protein sequence ID" value="KZS09556.1"/>
    <property type="molecule type" value="Genomic_DNA"/>
</dbReference>
<dbReference type="Pfam" id="PF18758">
    <property type="entry name" value="KDZ"/>
    <property type="match status" value="1"/>
</dbReference>
<organism evidence="1 2">
    <name type="scientific">Daphnia magna</name>
    <dbReference type="NCBI Taxonomy" id="35525"/>
    <lineage>
        <taxon>Eukaryota</taxon>
        <taxon>Metazoa</taxon>
        <taxon>Ecdysozoa</taxon>
        <taxon>Arthropoda</taxon>
        <taxon>Crustacea</taxon>
        <taxon>Branchiopoda</taxon>
        <taxon>Diplostraca</taxon>
        <taxon>Cladocera</taxon>
        <taxon>Anomopoda</taxon>
        <taxon>Daphniidae</taxon>
        <taxon>Daphnia</taxon>
    </lineage>
</organism>
<accession>A0A164SEQ6</accession>
<name>A0A164SEQ6_9CRUS</name>
<evidence type="ECO:0000313" key="1">
    <source>
        <dbReference type="EMBL" id="KZS09556.1"/>
    </source>
</evidence>
<dbReference type="PANTHER" id="PTHR33104:SF2">
    <property type="entry name" value="CXC3 LIKE CYSTEINE CLUSTER DOMAIN-CONTAINING PROTEIN"/>
    <property type="match status" value="1"/>
</dbReference>